<name>A0A0L8I8D3_OCTBM</name>
<gene>
    <name evidence="1" type="ORF">OCBIM_22030585mg</name>
</gene>
<dbReference type="AlphaFoldDB" id="A0A0L8I8D3"/>
<reference evidence="1" key="1">
    <citation type="submission" date="2015-07" db="EMBL/GenBank/DDBJ databases">
        <title>MeaNS - Measles Nucleotide Surveillance Program.</title>
        <authorList>
            <person name="Tran T."/>
            <person name="Druce J."/>
        </authorList>
    </citation>
    <scope>NUCLEOTIDE SEQUENCE</scope>
    <source>
        <strain evidence="1">UCB-OBI-ISO-001</strain>
        <tissue evidence="1">Gonad</tissue>
    </source>
</reference>
<evidence type="ECO:0000313" key="1">
    <source>
        <dbReference type="EMBL" id="KOF97285.1"/>
    </source>
</evidence>
<organism evidence="1">
    <name type="scientific">Octopus bimaculoides</name>
    <name type="common">California two-spotted octopus</name>
    <dbReference type="NCBI Taxonomy" id="37653"/>
    <lineage>
        <taxon>Eukaryota</taxon>
        <taxon>Metazoa</taxon>
        <taxon>Spiralia</taxon>
        <taxon>Lophotrochozoa</taxon>
        <taxon>Mollusca</taxon>
        <taxon>Cephalopoda</taxon>
        <taxon>Coleoidea</taxon>
        <taxon>Octopodiformes</taxon>
        <taxon>Octopoda</taxon>
        <taxon>Incirrata</taxon>
        <taxon>Octopodidae</taxon>
        <taxon>Octopus</taxon>
    </lineage>
</organism>
<sequence length="61" mass="7055">MRRGHELAQVTKIFTLRAYNIGCINSNELDYLATTECQVKNDQPAFCIRKKQLFLGYPVSF</sequence>
<accession>A0A0L8I8D3</accession>
<dbReference type="EMBL" id="KQ416358">
    <property type="protein sequence ID" value="KOF97285.1"/>
    <property type="molecule type" value="Genomic_DNA"/>
</dbReference>
<protein>
    <submittedName>
        <fullName evidence="1">Uncharacterized protein</fullName>
    </submittedName>
</protein>
<proteinExistence type="predicted"/>